<keyword evidence="3" id="KW-1133">Transmembrane helix</keyword>
<accession>U2ZKW8</accession>
<dbReference type="InterPro" id="IPR018114">
    <property type="entry name" value="TRYPSIN_HIS"/>
</dbReference>
<feature type="transmembrane region" description="Helical" evidence="3">
    <location>
        <begin position="307"/>
        <end position="327"/>
    </location>
</feature>
<dbReference type="PROSITE" id="PS00134">
    <property type="entry name" value="TRYPSIN_HIS"/>
    <property type="match status" value="1"/>
</dbReference>
<gene>
    <name evidence="6" type="ORF">VPR01S_13_00400</name>
</gene>
<evidence type="ECO:0000256" key="2">
    <source>
        <dbReference type="RuleBase" id="RU363034"/>
    </source>
</evidence>
<name>U2ZKW8_VIBPR</name>
<dbReference type="InterPro" id="IPR009003">
    <property type="entry name" value="Peptidase_S1_PA"/>
</dbReference>
<dbReference type="SUPFAM" id="SSF50494">
    <property type="entry name" value="Trypsin-like serine proteases"/>
    <property type="match status" value="1"/>
</dbReference>
<keyword evidence="1" id="KW-1015">Disulfide bond</keyword>
<evidence type="ECO:0000256" key="4">
    <source>
        <dbReference type="SAM" id="SignalP"/>
    </source>
</evidence>
<dbReference type="AlphaFoldDB" id="U2ZKW8"/>
<evidence type="ECO:0000259" key="5">
    <source>
        <dbReference type="PROSITE" id="PS50240"/>
    </source>
</evidence>
<evidence type="ECO:0000256" key="3">
    <source>
        <dbReference type="SAM" id="Phobius"/>
    </source>
</evidence>
<dbReference type="PROSITE" id="PS00135">
    <property type="entry name" value="TRYPSIN_SER"/>
    <property type="match status" value="1"/>
</dbReference>
<organism evidence="6 7">
    <name type="scientific">Vibrio proteolyticus NBRC 13287</name>
    <dbReference type="NCBI Taxonomy" id="1219065"/>
    <lineage>
        <taxon>Bacteria</taxon>
        <taxon>Pseudomonadati</taxon>
        <taxon>Pseudomonadota</taxon>
        <taxon>Gammaproteobacteria</taxon>
        <taxon>Vibrionales</taxon>
        <taxon>Vibrionaceae</taxon>
        <taxon>Vibrio</taxon>
    </lineage>
</organism>
<keyword evidence="2" id="KW-0720">Serine protease</keyword>
<protein>
    <submittedName>
        <fullName evidence="6">Peptidase S1 family protein</fullName>
    </submittedName>
</protein>
<dbReference type="Gene3D" id="2.40.10.10">
    <property type="entry name" value="Trypsin-like serine proteases"/>
    <property type="match status" value="1"/>
</dbReference>
<dbReference type="RefSeq" id="WP_021706347.1">
    <property type="nucleotide sequence ID" value="NZ_BATJ01000013.1"/>
</dbReference>
<feature type="domain" description="Peptidase S1" evidence="5">
    <location>
        <begin position="26"/>
        <end position="279"/>
    </location>
</feature>
<keyword evidence="2" id="KW-0645">Protease</keyword>
<dbReference type="PANTHER" id="PTHR24256">
    <property type="entry name" value="TRYPTASE-RELATED"/>
    <property type="match status" value="1"/>
</dbReference>
<dbReference type="SMART" id="SM00020">
    <property type="entry name" value="Tryp_SPc"/>
    <property type="match status" value="1"/>
</dbReference>
<feature type="signal peptide" evidence="4">
    <location>
        <begin position="1"/>
        <end position="19"/>
    </location>
</feature>
<dbReference type="InterPro" id="IPR001254">
    <property type="entry name" value="Trypsin_dom"/>
</dbReference>
<keyword evidence="7" id="KW-1185">Reference proteome</keyword>
<keyword evidence="4" id="KW-0732">Signal</keyword>
<dbReference type="GO" id="GO:0006508">
    <property type="term" value="P:proteolysis"/>
    <property type="evidence" value="ECO:0007669"/>
    <property type="project" value="UniProtKB-KW"/>
</dbReference>
<keyword evidence="2" id="KW-0378">Hydrolase</keyword>
<dbReference type="GO" id="GO:0004252">
    <property type="term" value="F:serine-type endopeptidase activity"/>
    <property type="evidence" value="ECO:0007669"/>
    <property type="project" value="InterPro"/>
</dbReference>
<dbReference type="InterPro" id="IPR033116">
    <property type="entry name" value="TRYPSIN_SER"/>
</dbReference>
<proteinExistence type="predicted"/>
<comment type="caution">
    <text evidence="6">The sequence shown here is derived from an EMBL/GenBank/DDBJ whole genome shotgun (WGS) entry which is preliminary data.</text>
</comment>
<evidence type="ECO:0000313" key="7">
    <source>
        <dbReference type="Proteomes" id="UP000016570"/>
    </source>
</evidence>
<dbReference type="eggNOG" id="COG5640">
    <property type="taxonomic scope" value="Bacteria"/>
</dbReference>
<evidence type="ECO:0000313" key="6">
    <source>
        <dbReference type="EMBL" id="GAD68376.1"/>
    </source>
</evidence>
<dbReference type="PRINTS" id="PR00722">
    <property type="entry name" value="CHYMOTRYPSIN"/>
</dbReference>
<feature type="chain" id="PRO_5004637144" evidence="4">
    <location>
        <begin position="20"/>
        <end position="330"/>
    </location>
</feature>
<reference evidence="6 7" key="1">
    <citation type="submission" date="2013-09" db="EMBL/GenBank/DDBJ databases">
        <title>Whole genome shotgun sequence of Vibrio proteolyticus NBRC 13287.</title>
        <authorList>
            <person name="Isaki S."/>
            <person name="Hosoyama A."/>
            <person name="Numata M."/>
            <person name="Hashimoto M."/>
            <person name="Hosoyama Y."/>
            <person name="Tsuchikane K."/>
            <person name="Noguchi M."/>
            <person name="Hirakata S."/>
            <person name="Ichikawa N."/>
            <person name="Ohji S."/>
            <person name="Yamazoe A."/>
            <person name="Fujita N."/>
        </authorList>
    </citation>
    <scope>NUCLEOTIDE SEQUENCE [LARGE SCALE GENOMIC DNA]</scope>
    <source>
        <strain evidence="6 7">NBRC 13287</strain>
    </source>
</reference>
<dbReference type="Proteomes" id="UP000016570">
    <property type="component" value="Unassembled WGS sequence"/>
</dbReference>
<evidence type="ECO:0000256" key="1">
    <source>
        <dbReference type="ARBA" id="ARBA00023157"/>
    </source>
</evidence>
<sequence length="330" mass="35796">MNKWTCMAAVLSISANVAAADFQPYIVNGTSASVTTYPSYVALFYDRIDYDGRYGSGSYCGGTLLNNQYVLTAAHCVFNDEEGNLFTSVVPKLQLEGDFPSNVQERVMVSEIYYPSTYEDETLFNDIAILKLERALTTVSSADYAIRPTVDDYSTYRAYSQEFKAVGHGDTRSNADESNELLQTTLTWVPNNQCNYTVTTDNNLCMQGEVPTGSTLENATCQGDSGGPLYWYNGTEYVQVGVTSFGPDTQCGDPSASINATSVFSEVIRFSSWIDNVLNGGESPKFVATDSRRNDFLSGTDSSSSGGGGGGSLGIMTFVFLLMAGALRKR</sequence>
<keyword evidence="3" id="KW-0472">Membrane</keyword>
<dbReference type="CDD" id="cd00190">
    <property type="entry name" value="Tryp_SPc"/>
    <property type="match status" value="1"/>
</dbReference>
<dbReference type="InterPro" id="IPR043504">
    <property type="entry name" value="Peptidase_S1_PA_chymotrypsin"/>
</dbReference>
<dbReference type="PROSITE" id="PS50240">
    <property type="entry name" value="TRYPSIN_DOM"/>
    <property type="match status" value="1"/>
</dbReference>
<dbReference type="STRING" id="1219065.VPR01S_13_00400"/>
<keyword evidence="3" id="KW-0812">Transmembrane</keyword>
<dbReference type="Pfam" id="PF00089">
    <property type="entry name" value="Trypsin"/>
    <property type="match status" value="1"/>
</dbReference>
<dbReference type="InterPro" id="IPR001314">
    <property type="entry name" value="Peptidase_S1A"/>
</dbReference>
<dbReference type="EMBL" id="BATJ01000013">
    <property type="protein sequence ID" value="GAD68376.1"/>
    <property type="molecule type" value="Genomic_DNA"/>
</dbReference>
<dbReference type="InterPro" id="IPR051487">
    <property type="entry name" value="Ser/Thr_Proteases_Immune/Dev"/>
</dbReference>